<feature type="transmembrane region" description="Helical" evidence="2">
    <location>
        <begin position="189"/>
        <end position="213"/>
    </location>
</feature>
<feature type="compositionally biased region" description="Basic and acidic residues" evidence="1">
    <location>
        <begin position="420"/>
        <end position="439"/>
    </location>
</feature>
<dbReference type="Proteomes" id="UP001164286">
    <property type="component" value="Unassembled WGS sequence"/>
</dbReference>
<accession>A0AA38H2Z9</accession>
<gene>
    <name evidence="4" type="ORF">MKK02DRAFT_40401</name>
</gene>
<sequence>MDTLRSLPLDGELPSPFLVWGPITIGILLSVFGMGIFLMQTIAYFDDTASTDSISLKSVILLILALNIGQTITDCSRLIKIDVWHAGDILYLSNVRARPEEVISPGISLAICTIAQIFLLRRCVKFARLATHTFQNRGGWVQYSRVVWRVVLFLGIVFSVVCGVISINALGHLNSLIEADRKKYPGTTLARWSTAWLSLTSATDIALSATLLWELHDARKNEDTSYKGKRALRAMIRVAWSNGVLVGALQLVSLLFLELESSSWADFPQIFISKVYSITLLMSITSPISALRSGRPPPLPTPATAGRHVTPLTPNPLPVLFMHKNPSREWSPYSEEMATPHGHGLQPFPLRNADCHSAEHARGDGRARIASLTSTSDWEAEAMAEAMGEEDGYGKGKGLWMGEGKSEEMESTSVWEPEEPEKKPKRVPEHLKGKDDVRSNKTGKSLMGALGIKLPKTKKEDRRLSRVREEEFSMDVRSAGEAVGAGGGGVGGLGMNTFGSVGGEGGYGMGSRTFGSVGDEGEYRFP</sequence>
<dbReference type="RefSeq" id="XP_052942797.1">
    <property type="nucleotide sequence ID" value="XM_053091086.1"/>
</dbReference>
<feature type="region of interest" description="Disordered" evidence="1">
    <location>
        <begin position="402"/>
        <end position="442"/>
    </location>
</feature>
<feature type="transmembrane region" description="Helical" evidence="2">
    <location>
        <begin position="146"/>
        <end position="169"/>
    </location>
</feature>
<protein>
    <recommendedName>
        <fullName evidence="3">DUF6534 domain-containing protein</fullName>
    </recommendedName>
</protein>
<keyword evidence="2" id="KW-0472">Membrane</keyword>
<feature type="domain" description="DUF6534" evidence="3">
    <location>
        <begin position="201"/>
        <end position="284"/>
    </location>
</feature>
<feature type="transmembrane region" description="Helical" evidence="2">
    <location>
        <begin position="54"/>
        <end position="72"/>
    </location>
</feature>
<evidence type="ECO:0000313" key="4">
    <source>
        <dbReference type="EMBL" id="KAI9633020.1"/>
    </source>
</evidence>
<feature type="transmembrane region" description="Helical" evidence="2">
    <location>
        <begin position="102"/>
        <end position="120"/>
    </location>
</feature>
<comment type="caution">
    <text evidence="4">The sequence shown here is derived from an EMBL/GenBank/DDBJ whole genome shotgun (WGS) entry which is preliminary data.</text>
</comment>
<name>A0AA38H2Z9_9TREE</name>
<keyword evidence="5" id="KW-1185">Reference proteome</keyword>
<dbReference type="InterPro" id="IPR045339">
    <property type="entry name" value="DUF6534"/>
</dbReference>
<organism evidence="4 5">
    <name type="scientific">Dioszegia hungarica</name>
    <dbReference type="NCBI Taxonomy" id="4972"/>
    <lineage>
        <taxon>Eukaryota</taxon>
        <taxon>Fungi</taxon>
        <taxon>Dikarya</taxon>
        <taxon>Basidiomycota</taxon>
        <taxon>Agaricomycotina</taxon>
        <taxon>Tremellomycetes</taxon>
        <taxon>Tremellales</taxon>
        <taxon>Bulleribasidiaceae</taxon>
        <taxon>Dioszegia</taxon>
    </lineage>
</organism>
<proteinExistence type="predicted"/>
<evidence type="ECO:0000256" key="1">
    <source>
        <dbReference type="SAM" id="MobiDB-lite"/>
    </source>
</evidence>
<dbReference type="EMBL" id="JAKWFO010000013">
    <property type="protein sequence ID" value="KAI9633020.1"/>
    <property type="molecule type" value="Genomic_DNA"/>
</dbReference>
<evidence type="ECO:0000259" key="3">
    <source>
        <dbReference type="Pfam" id="PF20152"/>
    </source>
</evidence>
<evidence type="ECO:0000256" key="2">
    <source>
        <dbReference type="SAM" id="Phobius"/>
    </source>
</evidence>
<feature type="transmembrane region" description="Helical" evidence="2">
    <location>
        <begin position="234"/>
        <end position="257"/>
    </location>
</feature>
<reference evidence="4" key="1">
    <citation type="journal article" date="2022" name="G3 (Bethesda)">
        <title>High quality genome of the basidiomycete yeast Dioszegia hungarica PDD-24b-2 isolated from cloud water.</title>
        <authorList>
            <person name="Jarrige D."/>
            <person name="Haridas S."/>
            <person name="Bleykasten-Grosshans C."/>
            <person name="Joly M."/>
            <person name="Nadalig T."/>
            <person name="Sancelme M."/>
            <person name="Vuilleumier S."/>
            <person name="Grigoriev I.V."/>
            <person name="Amato P."/>
            <person name="Bringel F."/>
        </authorList>
    </citation>
    <scope>NUCLEOTIDE SEQUENCE</scope>
    <source>
        <strain evidence="4">PDD-24b-2</strain>
    </source>
</reference>
<dbReference type="AlphaFoldDB" id="A0AA38H2Z9"/>
<feature type="transmembrane region" description="Helical" evidence="2">
    <location>
        <begin position="20"/>
        <end position="42"/>
    </location>
</feature>
<keyword evidence="2" id="KW-0812">Transmembrane</keyword>
<dbReference type="GeneID" id="77730291"/>
<keyword evidence="2" id="KW-1133">Transmembrane helix</keyword>
<dbReference type="Pfam" id="PF20152">
    <property type="entry name" value="DUF6534"/>
    <property type="match status" value="1"/>
</dbReference>
<evidence type="ECO:0000313" key="5">
    <source>
        <dbReference type="Proteomes" id="UP001164286"/>
    </source>
</evidence>